<dbReference type="Gene3D" id="2.170.150.20">
    <property type="entry name" value="Peptide methionine sulfoxide reductase"/>
    <property type="match status" value="1"/>
</dbReference>
<dbReference type="InterPro" id="IPR002579">
    <property type="entry name" value="Met_Sox_Rdtase_MsrB_dom"/>
</dbReference>
<keyword evidence="2 6" id="KW-0560">Oxidoreductase</keyword>
<dbReference type="GO" id="GO:0006979">
    <property type="term" value="P:response to oxidative stress"/>
    <property type="evidence" value="ECO:0007669"/>
    <property type="project" value="InterPro"/>
</dbReference>
<dbReference type="PROSITE" id="PS51790">
    <property type="entry name" value="MSRB"/>
    <property type="match status" value="1"/>
</dbReference>
<dbReference type="InterPro" id="IPR011057">
    <property type="entry name" value="Mss4-like_sf"/>
</dbReference>
<dbReference type="GO" id="GO:0033743">
    <property type="term" value="F:peptide-methionine (R)-S-oxide reductase activity"/>
    <property type="evidence" value="ECO:0007669"/>
    <property type="project" value="UniProtKB-EC"/>
</dbReference>
<feature type="chain" id="PRO_5027029544" description="peptide-methionine (R)-S-oxide reductase" evidence="4">
    <location>
        <begin position="26"/>
        <end position="171"/>
    </location>
</feature>
<name>A0A6J4KYM6_9GAMM</name>
<evidence type="ECO:0000256" key="3">
    <source>
        <dbReference type="ARBA" id="ARBA00048488"/>
    </source>
</evidence>
<dbReference type="PROSITE" id="PS51318">
    <property type="entry name" value="TAT"/>
    <property type="match status" value="1"/>
</dbReference>
<keyword evidence="4" id="KW-0732">Signal</keyword>
<feature type="signal peptide" evidence="4">
    <location>
        <begin position="1"/>
        <end position="25"/>
    </location>
</feature>
<dbReference type="GO" id="GO:0030091">
    <property type="term" value="P:protein repair"/>
    <property type="evidence" value="ECO:0007669"/>
    <property type="project" value="InterPro"/>
</dbReference>
<dbReference type="Pfam" id="PF01641">
    <property type="entry name" value="SelR"/>
    <property type="match status" value="1"/>
</dbReference>
<dbReference type="EC" id="1.8.4.12" evidence="1"/>
<dbReference type="AlphaFoldDB" id="A0A6J4KYM6"/>
<gene>
    <name evidence="6" type="ORF">AVDCRST_MAG71-1178</name>
</gene>
<dbReference type="NCBIfam" id="TIGR00357">
    <property type="entry name" value="peptide-methionine (R)-S-oxide reductase MsrB"/>
    <property type="match status" value="1"/>
</dbReference>
<comment type="catalytic activity">
    <reaction evidence="3">
        <text>L-methionyl-[protein] + [thioredoxin]-disulfide + H2O = L-methionyl-(R)-S-oxide-[protein] + [thioredoxin]-dithiol</text>
        <dbReference type="Rhea" id="RHEA:24164"/>
        <dbReference type="Rhea" id="RHEA-COMP:10698"/>
        <dbReference type="Rhea" id="RHEA-COMP:10700"/>
        <dbReference type="Rhea" id="RHEA-COMP:12313"/>
        <dbReference type="Rhea" id="RHEA-COMP:12314"/>
        <dbReference type="ChEBI" id="CHEBI:15377"/>
        <dbReference type="ChEBI" id="CHEBI:16044"/>
        <dbReference type="ChEBI" id="CHEBI:29950"/>
        <dbReference type="ChEBI" id="CHEBI:45764"/>
        <dbReference type="ChEBI" id="CHEBI:50058"/>
        <dbReference type="EC" id="1.8.4.12"/>
    </reaction>
</comment>
<proteinExistence type="predicted"/>
<protein>
    <recommendedName>
        <fullName evidence="1">peptide-methionine (R)-S-oxide reductase</fullName>
        <ecNumber evidence="1">1.8.4.12</ecNumber>
    </recommendedName>
</protein>
<organism evidence="6">
    <name type="scientific">uncultured Lysobacter sp</name>
    <dbReference type="NCBI Taxonomy" id="271060"/>
    <lineage>
        <taxon>Bacteria</taxon>
        <taxon>Pseudomonadati</taxon>
        <taxon>Pseudomonadota</taxon>
        <taxon>Gammaproteobacteria</taxon>
        <taxon>Lysobacterales</taxon>
        <taxon>Lysobacteraceae</taxon>
        <taxon>Lysobacter</taxon>
        <taxon>environmental samples</taxon>
    </lineage>
</organism>
<sequence length="171" mass="18700">MNRRSLLQGLAGMAALSLFSGCTRAAPAAKSSAVTALKHPESYWRGKVSPAAYAVLFEEDTERSGSSPLDREKRAGTFVCAACHLPLFVSRYKFDSGTGWPSFTQPIPGHMATKTDYRMFLPRTEYHCARCGGHQGHVFDDGPPPRGERWCNNGLALRFVPQGQTLPALRG</sequence>
<evidence type="ECO:0000256" key="1">
    <source>
        <dbReference type="ARBA" id="ARBA00012499"/>
    </source>
</evidence>
<dbReference type="PANTHER" id="PTHR10173">
    <property type="entry name" value="METHIONINE SULFOXIDE REDUCTASE"/>
    <property type="match status" value="1"/>
</dbReference>
<evidence type="ECO:0000256" key="4">
    <source>
        <dbReference type="SAM" id="SignalP"/>
    </source>
</evidence>
<accession>A0A6J4KYM6</accession>
<feature type="domain" description="MsrB" evidence="5">
    <location>
        <begin position="41"/>
        <end position="162"/>
    </location>
</feature>
<evidence type="ECO:0000256" key="2">
    <source>
        <dbReference type="ARBA" id="ARBA00023002"/>
    </source>
</evidence>
<dbReference type="PROSITE" id="PS51257">
    <property type="entry name" value="PROKAR_LIPOPROTEIN"/>
    <property type="match status" value="1"/>
</dbReference>
<evidence type="ECO:0000259" key="5">
    <source>
        <dbReference type="PROSITE" id="PS51790"/>
    </source>
</evidence>
<dbReference type="GO" id="GO:0005737">
    <property type="term" value="C:cytoplasm"/>
    <property type="evidence" value="ECO:0007669"/>
    <property type="project" value="TreeGrafter"/>
</dbReference>
<dbReference type="PANTHER" id="PTHR10173:SF57">
    <property type="entry name" value="PEPTIDE-METHIONINE (R)-S-OXIDE REDUCTASE"/>
    <property type="match status" value="1"/>
</dbReference>
<dbReference type="SUPFAM" id="SSF51316">
    <property type="entry name" value="Mss4-like"/>
    <property type="match status" value="1"/>
</dbReference>
<dbReference type="InterPro" id="IPR006311">
    <property type="entry name" value="TAT_signal"/>
</dbReference>
<evidence type="ECO:0000313" key="6">
    <source>
        <dbReference type="EMBL" id="CAA9319160.1"/>
    </source>
</evidence>
<reference evidence="6" key="1">
    <citation type="submission" date="2020-02" db="EMBL/GenBank/DDBJ databases">
        <authorList>
            <person name="Meier V. D."/>
        </authorList>
    </citation>
    <scope>NUCLEOTIDE SEQUENCE</scope>
    <source>
        <strain evidence="6">AVDCRST_MAG71</strain>
    </source>
</reference>
<dbReference type="EMBL" id="CADCUA010000305">
    <property type="protein sequence ID" value="CAA9319160.1"/>
    <property type="molecule type" value="Genomic_DNA"/>
</dbReference>
<dbReference type="InterPro" id="IPR028427">
    <property type="entry name" value="Met_Sox_Rdtase_MsrB"/>
</dbReference>